<accession>A0ACB0INY9</accession>
<protein>
    <submittedName>
        <fullName evidence="1">Uncharacterized protein</fullName>
    </submittedName>
</protein>
<evidence type="ECO:0000313" key="2">
    <source>
        <dbReference type="Proteomes" id="UP001177021"/>
    </source>
</evidence>
<gene>
    <name evidence="1" type="ORF">MILVUS5_LOCUS4672</name>
</gene>
<organism evidence="1 2">
    <name type="scientific">Trifolium pratense</name>
    <name type="common">Red clover</name>
    <dbReference type="NCBI Taxonomy" id="57577"/>
    <lineage>
        <taxon>Eukaryota</taxon>
        <taxon>Viridiplantae</taxon>
        <taxon>Streptophyta</taxon>
        <taxon>Embryophyta</taxon>
        <taxon>Tracheophyta</taxon>
        <taxon>Spermatophyta</taxon>
        <taxon>Magnoliopsida</taxon>
        <taxon>eudicotyledons</taxon>
        <taxon>Gunneridae</taxon>
        <taxon>Pentapetalae</taxon>
        <taxon>rosids</taxon>
        <taxon>fabids</taxon>
        <taxon>Fabales</taxon>
        <taxon>Fabaceae</taxon>
        <taxon>Papilionoideae</taxon>
        <taxon>50 kb inversion clade</taxon>
        <taxon>NPAAA clade</taxon>
        <taxon>Hologalegina</taxon>
        <taxon>IRL clade</taxon>
        <taxon>Trifolieae</taxon>
        <taxon>Trifolium</taxon>
    </lineage>
</organism>
<sequence>MIAGYQLNVCFYEAMELFEVLLKEGNVTLLSALSAVPGLAVLSNGRLIHLFIVTNGFELDGVLGTSLTKMYSKCGSIESAVSVFKSIANNKLWHWTAINCGLMIEWFG</sequence>
<proteinExistence type="predicted"/>
<comment type="caution">
    <text evidence="1">The sequence shown here is derived from an EMBL/GenBank/DDBJ whole genome shotgun (WGS) entry which is preliminary data.</text>
</comment>
<dbReference type="Proteomes" id="UP001177021">
    <property type="component" value="Unassembled WGS sequence"/>
</dbReference>
<dbReference type="EMBL" id="CASHSV030000002">
    <property type="protein sequence ID" value="CAJ2633597.1"/>
    <property type="molecule type" value="Genomic_DNA"/>
</dbReference>
<reference evidence="1" key="1">
    <citation type="submission" date="2023-10" db="EMBL/GenBank/DDBJ databases">
        <authorList>
            <person name="Rodriguez Cubillos JULIANA M."/>
            <person name="De Vega J."/>
        </authorList>
    </citation>
    <scope>NUCLEOTIDE SEQUENCE</scope>
</reference>
<name>A0ACB0INY9_TRIPR</name>
<evidence type="ECO:0000313" key="1">
    <source>
        <dbReference type="EMBL" id="CAJ2633597.1"/>
    </source>
</evidence>
<keyword evidence="2" id="KW-1185">Reference proteome</keyword>